<dbReference type="RefSeq" id="WP_154619526.1">
    <property type="nucleotide sequence ID" value="NZ_VUNL01000001.1"/>
</dbReference>
<keyword evidence="4" id="KW-0808">Transferase</keyword>
<evidence type="ECO:0000259" key="10">
    <source>
        <dbReference type="Pfam" id="PF01420"/>
    </source>
</evidence>
<evidence type="ECO:0000259" key="11">
    <source>
        <dbReference type="Pfam" id="PF02384"/>
    </source>
</evidence>
<sequence length="577" mass="64906">MAAKKFNHLTDVDTAQVAGIGRDIAIRHGKEMEQAADYILLGSLSYITREKDIDSAEELQKDVDDSVKNYSVKARLLDFVGKNWDVIKDFSNAAGQKELKAVSQYLDPAELNYRSCENSTPYELSMLGTKILDLNAEDTLLEHCAGIGGFLAVVAAEKQVARAIGIEYNRENQVVANVRAFIANNAFEVEQGDVLTQDYKGLEANKVFSHPPMGVRRAGVSEKLYPRLKERLARTRPSQRLDWEYTLSALCSQREGGKTVVVVPDGMLFSIGRDIMLRKQLTDEGRLEAVISLPSGILAGTGVKISLLVFSENNWNVNMVDASEMGVRMKGRTKLSLADIDQIVFWYGQKSDSEHNKIVDLGQMEQKDYTWMPSAYFRGKLSVLENPEKLGDLAEVCRGGNIKSSQLEDWASDEPTEYQYIMLKHIENNEVSDNLPYLKEIDEKHQKSLLQAGDLLISRTAPFKVAIMPETGTKVLANGNLYYLRFKSDKVNPTYAMMFLNSERGRQALDAFSKGMTLSMLSLKDLADIEIPVISMEKQREMVKQYEELSKKLRQIRTQENAVMEKMTVLMNGCGRR</sequence>
<dbReference type="Gene3D" id="3.40.50.150">
    <property type="entry name" value="Vaccinia Virus protein VP39"/>
    <property type="match status" value="1"/>
</dbReference>
<reference evidence="12 13" key="1">
    <citation type="submission" date="2019-08" db="EMBL/GenBank/DDBJ databases">
        <title>In-depth cultivation of the pig gut microbiome towards novel bacterial diversity and tailored functional studies.</title>
        <authorList>
            <person name="Wylensek D."/>
            <person name="Hitch T.C.A."/>
            <person name="Clavel T."/>
        </authorList>
    </citation>
    <scope>NUCLEOTIDE SEQUENCE [LARGE SCALE GENOMIC DNA]</scope>
    <source>
        <strain evidence="13">WCA-380-WT-3B3</strain>
    </source>
</reference>
<comment type="caution">
    <text evidence="12">The sequence shown here is derived from an EMBL/GenBank/DDBJ whole genome shotgun (WGS) entry which is preliminary data.</text>
</comment>
<gene>
    <name evidence="12" type="ORF">FYJ78_00985</name>
</gene>
<dbReference type="InterPro" id="IPR051537">
    <property type="entry name" value="DNA_Adenine_Mtase"/>
</dbReference>
<evidence type="ECO:0000313" key="12">
    <source>
        <dbReference type="EMBL" id="MSV23783.1"/>
    </source>
</evidence>
<evidence type="ECO:0000256" key="5">
    <source>
        <dbReference type="ARBA" id="ARBA00022691"/>
    </source>
</evidence>
<dbReference type="Pfam" id="PF01420">
    <property type="entry name" value="Methylase_S"/>
    <property type="match status" value="1"/>
</dbReference>
<evidence type="ECO:0000256" key="9">
    <source>
        <dbReference type="SAM" id="Coils"/>
    </source>
</evidence>
<organism evidence="12 13">
    <name type="scientific">Selenomonas montiformis</name>
    <dbReference type="NCBI Taxonomy" id="2652285"/>
    <lineage>
        <taxon>Bacteria</taxon>
        <taxon>Bacillati</taxon>
        <taxon>Bacillota</taxon>
        <taxon>Negativicutes</taxon>
        <taxon>Selenomonadales</taxon>
        <taxon>Selenomonadaceae</taxon>
        <taxon>Selenomonas</taxon>
    </lineage>
</organism>
<evidence type="ECO:0000256" key="6">
    <source>
        <dbReference type="ARBA" id="ARBA00022747"/>
    </source>
</evidence>
<evidence type="ECO:0000256" key="4">
    <source>
        <dbReference type="ARBA" id="ARBA00022679"/>
    </source>
</evidence>
<accession>A0A6I2UNL6</accession>
<keyword evidence="7" id="KW-0238">DNA-binding</keyword>
<dbReference type="AlphaFoldDB" id="A0A6I2UNL6"/>
<dbReference type="EC" id="2.1.1.72" evidence="2"/>
<dbReference type="GO" id="GO:0008170">
    <property type="term" value="F:N-methyltransferase activity"/>
    <property type="evidence" value="ECO:0007669"/>
    <property type="project" value="InterPro"/>
</dbReference>
<dbReference type="PANTHER" id="PTHR42933">
    <property type="entry name" value="SLR6095 PROTEIN"/>
    <property type="match status" value="1"/>
</dbReference>
<feature type="coiled-coil region" evidence="9">
    <location>
        <begin position="536"/>
        <end position="566"/>
    </location>
</feature>
<dbReference type="GO" id="GO:0009307">
    <property type="term" value="P:DNA restriction-modification system"/>
    <property type="evidence" value="ECO:0007669"/>
    <property type="project" value="UniProtKB-KW"/>
</dbReference>
<keyword evidence="5" id="KW-0949">S-adenosyl-L-methionine</keyword>
<keyword evidence="6" id="KW-0680">Restriction system</keyword>
<dbReference type="GO" id="GO:0003677">
    <property type="term" value="F:DNA binding"/>
    <property type="evidence" value="ECO:0007669"/>
    <property type="project" value="UniProtKB-KW"/>
</dbReference>
<dbReference type="SUPFAM" id="SSF116734">
    <property type="entry name" value="DNA methylase specificity domain"/>
    <property type="match status" value="1"/>
</dbReference>
<comment type="catalytic activity">
    <reaction evidence="8">
        <text>a 2'-deoxyadenosine in DNA + S-adenosyl-L-methionine = an N(6)-methyl-2'-deoxyadenosine in DNA + S-adenosyl-L-homocysteine + H(+)</text>
        <dbReference type="Rhea" id="RHEA:15197"/>
        <dbReference type="Rhea" id="RHEA-COMP:12418"/>
        <dbReference type="Rhea" id="RHEA-COMP:12419"/>
        <dbReference type="ChEBI" id="CHEBI:15378"/>
        <dbReference type="ChEBI" id="CHEBI:57856"/>
        <dbReference type="ChEBI" id="CHEBI:59789"/>
        <dbReference type="ChEBI" id="CHEBI:90615"/>
        <dbReference type="ChEBI" id="CHEBI:90616"/>
        <dbReference type="EC" id="2.1.1.72"/>
    </reaction>
</comment>
<dbReference type="Gene3D" id="3.90.220.20">
    <property type="entry name" value="DNA methylase specificity domains"/>
    <property type="match status" value="1"/>
</dbReference>
<dbReference type="Proteomes" id="UP000430222">
    <property type="component" value="Unassembled WGS sequence"/>
</dbReference>
<evidence type="ECO:0000256" key="2">
    <source>
        <dbReference type="ARBA" id="ARBA00011900"/>
    </source>
</evidence>
<dbReference type="EMBL" id="VUNL01000001">
    <property type="protein sequence ID" value="MSV23783.1"/>
    <property type="molecule type" value="Genomic_DNA"/>
</dbReference>
<evidence type="ECO:0000256" key="8">
    <source>
        <dbReference type="ARBA" id="ARBA00047942"/>
    </source>
</evidence>
<name>A0A6I2UNL6_9FIRM</name>
<keyword evidence="13" id="KW-1185">Reference proteome</keyword>
<dbReference type="InterPro" id="IPR003356">
    <property type="entry name" value="DNA_methylase_A-5"/>
</dbReference>
<dbReference type="PANTHER" id="PTHR42933:SF3">
    <property type="entry name" value="TYPE I RESTRICTION ENZYME MJAVIII METHYLASE SUBUNIT"/>
    <property type="match status" value="1"/>
</dbReference>
<dbReference type="GO" id="GO:0009007">
    <property type="term" value="F:site-specific DNA-methyltransferase (adenine-specific) activity"/>
    <property type="evidence" value="ECO:0007669"/>
    <property type="project" value="UniProtKB-EC"/>
</dbReference>
<keyword evidence="9" id="KW-0175">Coiled coil</keyword>
<dbReference type="SUPFAM" id="SSF53335">
    <property type="entry name" value="S-adenosyl-L-methionine-dependent methyltransferases"/>
    <property type="match status" value="1"/>
</dbReference>
<dbReference type="GO" id="GO:0032259">
    <property type="term" value="P:methylation"/>
    <property type="evidence" value="ECO:0007669"/>
    <property type="project" value="UniProtKB-KW"/>
</dbReference>
<dbReference type="InterPro" id="IPR029063">
    <property type="entry name" value="SAM-dependent_MTases_sf"/>
</dbReference>
<dbReference type="InterPro" id="IPR044946">
    <property type="entry name" value="Restrct_endonuc_typeI_TRD_sf"/>
</dbReference>
<proteinExistence type="inferred from homology"/>
<feature type="domain" description="Type I restriction modification DNA specificity" evidence="10">
    <location>
        <begin position="389"/>
        <end position="562"/>
    </location>
</feature>
<feature type="domain" description="DNA methylase adenine-specific" evidence="11">
    <location>
        <begin position="119"/>
        <end position="378"/>
    </location>
</feature>
<keyword evidence="3 12" id="KW-0489">Methyltransferase</keyword>
<evidence type="ECO:0000313" key="13">
    <source>
        <dbReference type="Proteomes" id="UP000430222"/>
    </source>
</evidence>
<evidence type="ECO:0000256" key="7">
    <source>
        <dbReference type="ARBA" id="ARBA00023125"/>
    </source>
</evidence>
<protein>
    <recommendedName>
        <fullName evidence="2">site-specific DNA-methyltransferase (adenine-specific)</fullName>
        <ecNumber evidence="2">2.1.1.72</ecNumber>
    </recommendedName>
</protein>
<dbReference type="Pfam" id="PF02384">
    <property type="entry name" value="N6_Mtase"/>
    <property type="match status" value="1"/>
</dbReference>
<evidence type="ECO:0000256" key="1">
    <source>
        <dbReference type="ARBA" id="ARBA00010923"/>
    </source>
</evidence>
<dbReference type="InterPro" id="IPR000055">
    <property type="entry name" value="Restrct_endonuc_typeI_TRD"/>
</dbReference>
<evidence type="ECO:0000256" key="3">
    <source>
        <dbReference type="ARBA" id="ARBA00022603"/>
    </source>
</evidence>
<comment type="similarity">
    <text evidence="1">Belongs to the type-I restriction system S methylase family.</text>
</comment>